<evidence type="ECO:0000259" key="6">
    <source>
        <dbReference type="Pfam" id="PF12698"/>
    </source>
</evidence>
<comment type="subcellular location">
    <subcellularLocation>
        <location evidence="1">Membrane</location>
        <topology evidence="1">Multi-pass membrane protein</topology>
    </subcellularLocation>
</comment>
<dbReference type="Pfam" id="PF12698">
    <property type="entry name" value="ABC2_membrane_3"/>
    <property type="match status" value="1"/>
</dbReference>
<accession>A0A1G9HKV8</accession>
<feature type="transmembrane region" description="Helical" evidence="5">
    <location>
        <begin position="96"/>
        <end position="121"/>
    </location>
</feature>
<name>A0A1G9HKV8_9ACTN</name>
<feature type="transmembrane region" description="Helical" evidence="5">
    <location>
        <begin position="241"/>
        <end position="260"/>
    </location>
</feature>
<dbReference type="GO" id="GO:0140359">
    <property type="term" value="F:ABC-type transporter activity"/>
    <property type="evidence" value="ECO:0007669"/>
    <property type="project" value="InterPro"/>
</dbReference>
<dbReference type="InterPro" id="IPR052902">
    <property type="entry name" value="ABC-2_transporter"/>
</dbReference>
<keyword evidence="2 5" id="KW-0812">Transmembrane</keyword>
<feature type="transmembrane region" description="Helical" evidence="5">
    <location>
        <begin position="53"/>
        <end position="76"/>
    </location>
</feature>
<keyword evidence="8" id="KW-1185">Reference proteome</keyword>
<keyword evidence="4 5" id="KW-0472">Membrane</keyword>
<evidence type="ECO:0000313" key="8">
    <source>
        <dbReference type="Proteomes" id="UP000198683"/>
    </source>
</evidence>
<feature type="transmembrane region" description="Helical" evidence="5">
    <location>
        <begin position="133"/>
        <end position="153"/>
    </location>
</feature>
<dbReference type="OrthoDB" id="3214063at2"/>
<feature type="transmembrane region" description="Helical" evidence="5">
    <location>
        <begin position="165"/>
        <end position="185"/>
    </location>
</feature>
<protein>
    <submittedName>
        <fullName evidence="7">ABC-2 type transport system permease protein</fullName>
    </submittedName>
</protein>
<organism evidence="7 8">
    <name type="scientific">Nonomuraea maritima</name>
    <dbReference type="NCBI Taxonomy" id="683260"/>
    <lineage>
        <taxon>Bacteria</taxon>
        <taxon>Bacillati</taxon>
        <taxon>Actinomycetota</taxon>
        <taxon>Actinomycetes</taxon>
        <taxon>Streptosporangiales</taxon>
        <taxon>Streptosporangiaceae</taxon>
        <taxon>Nonomuraea</taxon>
    </lineage>
</organism>
<evidence type="ECO:0000256" key="2">
    <source>
        <dbReference type="ARBA" id="ARBA00022692"/>
    </source>
</evidence>
<evidence type="ECO:0000256" key="5">
    <source>
        <dbReference type="SAM" id="Phobius"/>
    </source>
</evidence>
<dbReference type="PANTHER" id="PTHR43027:SF2">
    <property type="entry name" value="TRANSPORT PERMEASE PROTEIN"/>
    <property type="match status" value="1"/>
</dbReference>
<reference evidence="7 8" key="1">
    <citation type="submission" date="2016-10" db="EMBL/GenBank/DDBJ databases">
        <authorList>
            <person name="de Groot N.N."/>
        </authorList>
    </citation>
    <scope>NUCLEOTIDE SEQUENCE [LARGE SCALE GENOMIC DNA]</scope>
    <source>
        <strain evidence="7 8">CGMCC 4.5681</strain>
    </source>
</reference>
<proteinExistence type="predicted"/>
<sequence length="267" mass="28749">MTAYTLAQFRLSHKLFWRTPAMVAMGFGFPLVVGGLFPLMMPDAAWGGASVRAYLVTGVLVLSLGMLAFMNLLEVLVQRRQQLILKRLRGTELPDLAIFAGEILCVTVVVLVQVTLLIALARVAHGIALPVNPALLIATVIAGTAVFAAMAVAVSGRIPAQGMTVFVGLPFLLLTIGLSGLAYPVSQMPDWAQVPLSYLPFTPIANGIRTAYLGQDFVHQQGSAVPADIGVLEGFQVMGQGWIVLAVWLIAALWAATRWFKWEPRRG</sequence>
<dbReference type="Proteomes" id="UP000198683">
    <property type="component" value="Unassembled WGS sequence"/>
</dbReference>
<evidence type="ECO:0000313" key="7">
    <source>
        <dbReference type="EMBL" id="SDL13374.1"/>
    </source>
</evidence>
<evidence type="ECO:0000256" key="3">
    <source>
        <dbReference type="ARBA" id="ARBA00022989"/>
    </source>
</evidence>
<feature type="domain" description="ABC-2 type transporter transmembrane" evidence="6">
    <location>
        <begin position="51"/>
        <end position="257"/>
    </location>
</feature>
<evidence type="ECO:0000256" key="1">
    <source>
        <dbReference type="ARBA" id="ARBA00004141"/>
    </source>
</evidence>
<dbReference type="EMBL" id="FNFB01000016">
    <property type="protein sequence ID" value="SDL13374.1"/>
    <property type="molecule type" value="Genomic_DNA"/>
</dbReference>
<evidence type="ECO:0000256" key="4">
    <source>
        <dbReference type="ARBA" id="ARBA00023136"/>
    </source>
</evidence>
<dbReference type="RefSeq" id="WP_090769252.1">
    <property type="nucleotide sequence ID" value="NZ_FNFB01000016.1"/>
</dbReference>
<dbReference type="AlphaFoldDB" id="A0A1G9HKV8"/>
<dbReference type="GO" id="GO:0016020">
    <property type="term" value="C:membrane"/>
    <property type="evidence" value="ECO:0007669"/>
    <property type="project" value="UniProtKB-SubCell"/>
</dbReference>
<feature type="transmembrane region" description="Helical" evidence="5">
    <location>
        <begin position="21"/>
        <end position="41"/>
    </location>
</feature>
<dbReference type="InterPro" id="IPR013525">
    <property type="entry name" value="ABC2_TM"/>
</dbReference>
<keyword evidence="3 5" id="KW-1133">Transmembrane helix</keyword>
<dbReference type="STRING" id="683260.SAMN05421874_11682"/>
<dbReference type="PANTHER" id="PTHR43027">
    <property type="entry name" value="DOXORUBICIN RESISTANCE ABC TRANSPORTER PERMEASE PROTEIN DRRC-RELATED"/>
    <property type="match status" value="1"/>
</dbReference>
<gene>
    <name evidence="7" type="ORF">SAMN05421874_11682</name>
</gene>